<gene>
    <name evidence="1" type="ORF">PH586_07545</name>
</gene>
<dbReference type="EMBL" id="JAQJZJ010000003">
    <property type="protein sequence ID" value="MDA7086232.1"/>
    <property type="molecule type" value="Genomic_DNA"/>
</dbReference>
<reference evidence="1 2" key="1">
    <citation type="submission" date="2023-01" db="EMBL/GenBank/DDBJ databases">
        <title>Pseudomonas SA3-5T sp. nov., isolated from tidal flat sediment.</title>
        <authorList>
            <person name="Kim H.S."/>
            <person name="Kim J.-S."/>
            <person name="Suh M.K."/>
            <person name="Eom M.K."/>
            <person name="Lee J.-S."/>
        </authorList>
    </citation>
    <scope>NUCLEOTIDE SEQUENCE [LARGE SCALE GENOMIC DNA]</scope>
    <source>
        <strain evidence="1 2">SA3-5</strain>
    </source>
</reference>
<dbReference type="RefSeq" id="WP_271347147.1">
    <property type="nucleotide sequence ID" value="NZ_JAQJZJ010000003.1"/>
</dbReference>
<name>A0ABT4XDH1_9PSED</name>
<protein>
    <submittedName>
        <fullName evidence="1">Uncharacterized protein</fullName>
    </submittedName>
</protein>
<sequence length="214" mass="24870">MSAKSRTAYFTKRGYHFGNLWSVYSLKTNQVIQLGSDRQLAHWLLYLEFSPSVVNFRFDTSSKTLASNMLSKLDYHFEVMPVEGMPELHYLRTVGHSINYIEKVQSAALIKYKYIEFNDEDWLPQKEKILPLLKVSNFLNGGRHVYISPQLNEDAVGYVVKARKGALGGYLSSLCAFDSNLCLLVFCRMYSERKINVDFESNFFSRNTLWWINE</sequence>
<dbReference type="Proteomes" id="UP001212042">
    <property type="component" value="Unassembled WGS sequence"/>
</dbReference>
<comment type="caution">
    <text evidence="1">The sequence shown here is derived from an EMBL/GenBank/DDBJ whole genome shotgun (WGS) entry which is preliminary data.</text>
</comment>
<evidence type="ECO:0000313" key="2">
    <source>
        <dbReference type="Proteomes" id="UP001212042"/>
    </source>
</evidence>
<proteinExistence type="predicted"/>
<accession>A0ABT4XDH1</accession>
<organism evidence="1 2">
    <name type="scientific">Pseudomonas aestuarii</name>
    <dbReference type="NCBI Taxonomy" id="3018340"/>
    <lineage>
        <taxon>Bacteria</taxon>
        <taxon>Pseudomonadati</taxon>
        <taxon>Pseudomonadota</taxon>
        <taxon>Gammaproteobacteria</taxon>
        <taxon>Pseudomonadales</taxon>
        <taxon>Pseudomonadaceae</taxon>
        <taxon>Pseudomonas</taxon>
    </lineage>
</organism>
<evidence type="ECO:0000313" key="1">
    <source>
        <dbReference type="EMBL" id="MDA7086232.1"/>
    </source>
</evidence>
<keyword evidence="2" id="KW-1185">Reference proteome</keyword>